<dbReference type="AlphaFoldDB" id="A0A7G1Q6Y6"/>
<evidence type="ECO:0000313" key="1">
    <source>
        <dbReference type="EMBL" id="CAB1274131.1"/>
    </source>
</evidence>
<organism evidence="1 2">
    <name type="scientific">Candidatus Nitrosacidococcus tergens</name>
    <dbReference type="NCBI Taxonomy" id="553981"/>
    <lineage>
        <taxon>Bacteria</taxon>
        <taxon>Pseudomonadati</taxon>
        <taxon>Pseudomonadota</taxon>
        <taxon>Gammaproteobacteria</taxon>
        <taxon>Chromatiales</taxon>
        <taxon>Chromatiaceae</taxon>
        <taxon>Candidatus Nitrosacidococcus</taxon>
    </lineage>
</organism>
<gene>
    <name evidence="1" type="ORF">NSCAC_0018</name>
</gene>
<dbReference type="Proteomes" id="UP000516072">
    <property type="component" value="Chromosome"/>
</dbReference>
<sequence>MACSFHKKAIKKEESSNDSKDKVIWNSGDQYISLNTDDRVTSNQHPVSITESDMRTILESLTVPKRQLLVQEEIQPIFSSAEILQLSTYLPKGLALADSDQDIVFVIMGFKKGIMAKERVVNTGRVFFMDNKLNIIFGKLQEEVRDRDRQTGESIDRRLHPFTVGSRRFESKIPTTITLGDGKAFYLDYKSNKMRKDWLVLDVPTILAEAKNSNNKAESEASGTGNTQISAKALEDINNNKLDIQNMKKDLSGIKEVLFELKEYMLELQQEK</sequence>
<accession>A0A7G1Q6Y6</accession>
<protein>
    <submittedName>
        <fullName evidence="1">Uncharacterized protein</fullName>
    </submittedName>
</protein>
<dbReference type="RefSeq" id="WP_197744432.1">
    <property type="nucleotide sequence ID" value="NZ_LR778175.1"/>
</dbReference>
<dbReference type="EMBL" id="LR778175">
    <property type="protein sequence ID" value="CAB1274131.1"/>
    <property type="molecule type" value="Genomic_DNA"/>
</dbReference>
<proteinExistence type="predicted"/>
<evidence type="ECO:0000313" key="2">
    <source>
        <dbReference type="Proteomes" id="UP000516072"/>
    </source>
</evidence>
<reference evidence="1 2" key="1">
    <citation type="submission" date="2020-03" db="EMBL/GenBank/DDBJ databases">
        <authorList>
            <person name="Picone N."/>
        </authorList>
    </citation>
    <scope>NUCLEOTIDE SEQUENCE [LARGE SCALE GENOMIC DNA]</scope>
    <source>
        <strain evidence="1">NSCAC1</strain>
    </source>
</reference>
<keyword evidence="2" id="KW-1185">Reference proteome</keyword>
<dbReference type="KEGG" id="ntg:NSCAC_0018"/>
<name>A0A7G1Q6Y6_9GAMM</name>